<sequence length="38" mass="3828">MATARSARIEPDQDALDAAEACPALAITITEGGKTLVG</sequence>
<protein>
    <recommendedName>
        <fullName evidence="3">Ferredoxin</fullName>
    </recommendedName>
</protein>
<comment type="caution">
    <text evidence="1">The sequence shown here is derived from an EMBL/GenBank/DDBJ whole genome shotgun (WGS) entry which is preliminary data.</text>
</comment>
<evidence type="ECO:0000313" key="2">
    <source>
        <dbReference type="Proteomes" id="UP000019277"/>
    </source>
</evidence>
<proteinExistence type="predicted"/>
<keyword evidence="2" id="KW-1185">Reference proteome</keyword>
<evidence type="ECO:0000313" key="1">
    <source>
        <dbReference type="EMBL" id="EWC59449.1"/>
    </source>
</evidence>
<gene>
    <name evidence="1" type="ORF">UO65_5177</name>
</gene>
<dbReference type="Proteomes" id="UP000019277">
    <property type="component" value="Unassembled WGS sequence"/>
</dbReference>
<dbReference type="STRING" id="909613.UO65_5177"/>
<reference evidence="1 2" key="1">
    <citation type="journal article" date="2014" name="Genome Announc.">
        <title>Draft Genome Sequence of the Antitrypanosomally Active Sponge-Associated Bacterium Actinokineospora sp. Strain EG49.</title>
        <authorList>
            <person name="Harjes J."/>
            <person name="Ryu T."/>
            <person name="Abdelmohsen U.R."/>
            <person name="Moitinho-Silva L."/>
            <person name="Horn H."/>
            <person name="Ravasi T."/>
            <person name="Hentschel U."/>
        </authorList>
    </citation>
    <scope>NUCLEOTIDE SEQUENCE [LARGE SCALE GENOMIC DNA]</scope>
    <source>
        <strain evidence="1 2">EG49</strain>
    </source>
</reference>
<evidence type="ECO:0008006" key="3">
    <source>
        <dbReference type="Google" id="ProtNLM"/>
    </source>
</evidence>
<organism evidence="1 2">
    <name type="scientific">Actinokineospora spheciospongiae</name>
    <dbReference type="NCBI Taxonomy" id="909613"/>
    <lineage>
        <taxon>Bacteria</taxon>
        <taxon>Bacillati</taxon>
        <taxon>Actinomycetota</taxon>
        <taxon>Actinomycetes</taxon>
        <taxon>Pseudonocardiales</taxon>
        <taxon>Pseudonocardiaceae</taxon>
        <taxon>Actinokineospora</taxon>
    </lineage>
</organism>
<name>W7IZF1_9PSEU</name>
<dbReference type="AlphaFoldDB" id="W7IZF1"/>
<dbReference type="EMBL" id="AYXG01000203">
    <property type="protein sequence ID" value="EWC59449.1"/>
    <property type="molecule type" value="Genomic_DNA"/>
</dbReference>
<accession>W7IZF1</accession>